<protein>
    <submittedName>
        <fullName evidence="7">AI-2E family transporter</fullName>
    </submittedName>
</protein>
<gene>
    <name evidence="7" type="ORF">E2A64_04360</name>
</gene>
<keyword evidence="5 6" id="KW-0472">Membrane</keyword>
<evidence type="ECO:0000313" key="8">
    <source>
        <dbReference type="Proteomes" id="UP000295131"/>
    </source>
</evidence>
<evidence type="ECO:0000256" key="4">
    <source>
        <dbReference type="ARBA" id="ARBA00022989"/>
    </source>
</evidence>
<dbReference type="GO" id="GO:0055085">
    <property type="term" value="P:transmembrane transport"/>
    <property type="evidence" value="ECO:0007669"/>
    <property type="project" value="TreeGrafter"/>
</dbReference>
<keyword evidence="3 6" id="KW-0812">Transmembrane</keyword>
<proteinExistence type="inferred from homology"/>
<evidence type="ECO:0000256" key="5">
    <source>
        <dbReference type="ARBA" id="ARBA00023136"/>
    </source>
</evidence>
<comment type="caution">
    <text evidence="7">The sequence shown here is derived from an EMBL/GenBank/DDBJ whole genome shotgun (WGS) entry which is preliminary data.</text>
</comment>
<accession>A0A4R5PNF0</accession>
<evidence type="ECO:0000313" key="7">
    <source>
        <dbReference type="EMBL" id="TDH38353.1"/>
    </source>
</evidence>
<feature type="transmembrane region" description="Helical" evidence="6">
    <location>
        <begin position="49"/>
        <end position="67"/>
    </location>
</feature>
<dbReference type="AlphaFoldDB" id="A0A4R5PNF0"/>
<keyword evidence="8" id="KW-1185">Reference proteome</keyword>
<organism evidence="7 8">
    <name type="scientific">Pseudohoeflea suaedae</name>
    <dbReference type="NCBI Taxonomy" id="877384"/>
    <lineage>
        <taxon>Bacteria</taxon>
        <taxon>Pseudomonadati</taxon>
        <taxon>Pseudomonadota</taxon>
        <taxon>Alphaproteobacteria</taxon>
        <taxon>Hyphomicrobiales</taxon>
        <taxon>Rhizobiaceae</taxon>
        <taxon>Pseudohoeflea</taxon>
    </lineage>
</organism>
<evidence type="ECO:0000256" key="3">
    <source>
        <dbReference type="ARBA" id="ARBA00022692"/>
    </source>
</evidence>
<dbReference type="Proteomes" id="UP000295131">
    <property type="component" value="Unassembled WGS sequence"/>
</dbReference>
<evidence type="ECO:0000256" key="2">
    <source>
        <dbReference type="ARBA" id="ARBA00009773"/>
    </source>
</evidence>
<name>A0A4R5PNF0_9HYPH</name>
<dbReference type="OrthoDB" id="9799225at2"/>
<feature type="transmembrane region" description="Helical" evidence="6">
    <location>
        <begin position="336"/>
        <end position="357"/>
    </location>
</feature>
<dbReference type="EMBL" id="SMSI01000001">
    <property type="protein sequence ID" value="TDH38353.1"/>
    <property type="molecule type" value="Genomic_DNA"/>
</dbReference>
<keyword evidence="4 6" id="KW-1133">Transmembrane helix</keyword>
<dbReference type="Pfam" id="PF01594">
    <property type="entry name" value="AI-2E_transport"/>
    <property type="match status" value="1"/>
</dbReference>
<feature type="transmembrane region" description="Helical" evidence="6">
    <location>
        <begin position="220"/>
        <end position="243"/>
    </location>
</feature>
<comment type="subcellular location">
    <subcellularLocation>
        <location evidence="1">Membrane</location>
        <topology evidence="1">Multi-pass membrane protein</topology>
    </subcellularLocation>
</comment>
<dbReference type="InterPro" id="IPR002549">
    <property type="entry name" value="AI-2E-like"/>
</dbReference>
<feature type="transmembrane region" description="Helical" evidence="6">
    <location>
        <begin position="263"/>
        <end position="296"/>
    </location>
</feature>
<feature type="transmembrane region" description="Helical" evidence="6">
    <location>
        <begin position="21"/>
        <end position="43"/>
    </location>
</feature>
<evidence type="ECO:0000256" key="6">
    <source>
        <dbReference type="SAM" id="Phobius"/>
    </source>
</evidence>
<dbReference type="GO" id="GO:0016020">
    <property type="term" value="C:membrane"/>
    <property type="evidence" value="ECO:0007669"/>
    <property type="project" value="UniProtKB-SubCell"/>
</dbReference>
<comment type="similarity">
    <text evidence="2">Belongs to the autoinducer-2 exporter (AI-2E) (TC 2.A.86) family.</text>
</comment>
<dbReference type="PANTHER" id="PTHR21716:SF16">
    <property type="entry name" value="BLL1467 PROTEIN"/>
    <property type="match status" value="1"/>
</dbReference>
<feature type="transmembrane region" description="Helical" evidence="6">
    <location>
        <begin position="79"/>
        <end position="101"/>
    </location>
</feature>
<feature type="transmembrane region" description="Helical" evidence="6">
    <location>
        <begin position="308"/>
        <end position="330"/>
    </location>
</feature>
<reference evidence="7 8" key="1">
    <citation type="journal article" date="2013" name="Int. J. Syst. Evol. Microbiol.">
        <title>Hoeflea suaedae sp. nov., an endophytic bacterium isolated from the root of the halophyte Suaeda maritima.</title>
        <authorList>
            <person name="Chung E.J."/>
            <person name="Park J.A."/>
            <person name="Pramanik P."/>
            <person name="Bibi F."/>
            <person name="Jeon C.O."/>
            <person name="Chung Y.R."/>
        </authorList>
    </citation>
    <scope>NUCLEOTIDE SEQUENCE [LARGE SCALE GENOMIC DNA]</scope>
    <source>
        <strain evidence="7 8">YC6898</strain>
    </source>
</reference>
<dbReference type="PANTHER" id="PTHR21716">
    <property type="entry name" value="TRANSMEMBRANE PROTEIN"/>
    <property type="match status" value="1"/>
</dbReference>
<sequence>MRYGKFKPTAFPLRSASGFEQVFTNAASLASILVGLVAFSIILEYGQPILAPVALAIVIGLMFGPMADRLESLGLPPAISAVVVVLSFLILIMIFALAFAVPLSDWVNRLPLIWDRIRSIVADWKGVMTSVGSLGDQLRELTGNNEGMKVQIDESSTAADLAYLAPNILAQVVIFLASLYFFLSSRHGIRNGILRLCMSRRLRWRVAHIFRDTENLVSRYLMAITVINVCLGAVVALAMFLLGVPSPILWGMLAGTLNYIVYIGPAVMVVILLGVGVSTFTVFPWILAPAAAYLFINFIEAQFVTPSVLGRQMTVSPFIVFLTLVFWLWMWGPIGGFIATPLLLVVSVTIYHIVPIVPSNEMRKR</sequence>
<evidence type="ECO:0000256" key="1">
    <source>
        <dbReference type="ARBA" id="ARBA00004141"/>
    </source>
</evidence>
<feature type="transmembrane region" description="Helical" evidence="6">
    <location>
        <begin position="161"/>
        <end position="183"/>
    </location>
</feature>